<accession>A0A316KYJ6</accession>
<evidence type="ECO:0000256" key="1">
    <source>
        <dbReference type="SAM" id="SignalP"/>
    </source>
</evidence>
<feature type="chain" id="PRO_5016307456" description="DUF5777 domain-containing protein" evidence="1">
    <location>
        <begin position="22"/>
        <end position="305"/>
    </location>
</feature>
<dbReference type="EMBL" id="QGEG01000002">
    <property type="protein sequence ID" value="PWL38686.1"/>
    <property type="molecule type" value="Genomic_DNA"/>
</dbReference>
<keyword evidence="4" id="KW-1185">Reference proteome</keyword>
<protein>
    <recommendedName>
        <fullName evidence="2">DUF5777 domain-containing protein</fullName>
    </recommendedName>
</protein>
<organism evidence="3 4">
    <name type="scientific">Flagellimonas aquimarina</name>
    <dbReference type="NCBI Taxonomy" id="2201895"/>
    <lineage>
        <taxon>Bacteria</taxon>
        <taxon>Pseudomonadati</taxon>
        <taxon>Bacteroidota</taxon>
        <taxon>Flavobacteriia</taxon>
        <taxon>Flavobacteriales</taxon>
        <taxon>Flavobacteriaceae</taxon>
        <taxon>Flagellimonas</taxon>
    </lineage>
</organism>
<name>A0A316KYJ6_9FLAO</name>
<keyword evidence="1" id="KW-0732">Signal</keyword>
<dbReference type="InterPro" id="IPR045916">
    <property type="entry name" value="DUF5777"/>
</dbReference>
<dbReference type="Pfam" id="PF19089">
    <property type="entry name" value="DUF5777"/>
    <property type="match status" value="1"/>
</dbReference>
<dbReference type="RefSeq" id="WP_109662804.1">
    <property type="nucleotide sequence ID" value="NZ_QGEG01000002.1"/>
</dbReference>
<gene>
    <name evidence="3" type="ORF">DKG77_10580</name>
</gene>
<feature type="signal peptide" evidence="1">
    <location>
        <begin position="1"/>
        <end position="21"/>
    </location>
</feature>
<dbReference type="AlphaFoldDB" id="A0A316KYJ6"/>
<comment type="caution">
    <text evidence="3">The sequence shown here is derived from an EMBL/GenBank/DDBJ whole genome shotgun (WGS) entry which is preliminary data.</text>
</comment>
<reference evidence="3 4" key="1">
    <citation type="submission" date="2018-05" db="EMBL/GenBank/DDBJ databases">
        <title>Complete genome sequence of Flagellimonas aquimarina ECD12 isolated from seaweed Ecklonia cava.</title>
        <authorList>
            <person name="Choi S."/>
            <person name="Seong C."/>
        </authorList>
    </citation>
    <scope>NUCLEOTIDE SEQUENCE [LARGE SCALE GENOMIC DNA]</scope>
    <source>
        <strain evidence="3 4">ECD12</strain>
    </source>
</reference>
<dbReference type="OrthoDB" id="1117410at2"/>
<sequence length="305" mass="34597">MKARKTVFLLILFGTANFVGAQDLLDILEDEGKDIPQYSLATFKSTRISFGHSIETRKKGILEIFAANRFWNTPSLRTQSFAADRLSSRIALEYGISNRLSTGIGGTTFDGLFDTYLKYKLVQQRKDKKGSPISITLFQNASYFSEAIADNSIQDNFAKRLSFTTQLLIAKKISPKFSLQIAPSFIHRGLRASQDDPNNHVALGFGGRYKLGHHISFVSEYYTVFNPVKSRDTYGPFSLGINWEIGDVMLQFMLTNAVNMVEDAFITQTYNNFNFRNPNLNFGFNATYIIHFKRGLKNKEQIKKP</sequence>
<evidence type="ECO:0000259" key="2">
    <source>
        <dbReference type="Pfam" id="PF19089"/>
    </source>
</evidence>
<proteinExistence type="predicted"/>
<evidence type="ECO:0000313" key="4">
    <source>
        <dbReference type="Proteomes" id="UP000245762"/>
    </source>
</evidence>
<evidence type="ECO:0000313" key="3">
    <source>
        <dbReference type="EMBL" id="PWL38686.1"/>
    </source>
</evidence>
<dbReference type="Proteomes" id="UP000245762">
    <property type="component" value="Unassembled WGS sequence"/>
</dbReference>
<feature type="domain" description="DUF5777" evidence="2">
    <location>
        <begin position="43"/>
        <end position="288"/>
    </location>
</feature>